<dbReference type="STRING" id="391037.Sare_3851"/>
<reference evidence="1" key="1">
    <citation type="submission" date="2007-10" db="EMBL/GenBank/DDBJ databases">
        <title>Complete sequence of Salinispora arenicola CNS-205.</title>
        <authorList>
            <consortium name="US DOE Joint Genome Institute"/>
            <person name="Copeland A."/>
            <person name="Lucas S."/>
            <person name="Lapidus A."/>
            <person name="Barry K."/>
            <person name="Glavina del Rio T."/>
            <person name="Dalin E."/>
            <person name="Tice H."/>
            <person name="Pitluck S."/>
            <person name="Foster B."/>
            <person name="Schmutz J."/>
            <person name="Larimer F."/>
            <person name="Land M."/>
            <person name="Hauser L."/>
            <person name="Kyrpides N."/>
            <person name="Ivanova N."/>
            <person name="Jensen P.R."/>
            <person name="Moore B.S."/>
            <person name="Penn K."/>
            <person name="Jenkins C."/>
            <person name="Udwary D."/>
            <person name="Xiang L."/>
            <person name="Gontang E."/>
            <person name="Richardson P."/>
        </authorList>
    </citation>
    <scope>NUCLEOTIDE SEQUENCE [LARGE SCALE GENOMIC DNA]</scope>
    <source>
        <strain evidence="1">CNS-205</strain>
    </source>
</reference>
<accession>A8M0Y3</accession>
<gene>
    <name evidence="1" type="ordered locus">Sare_3851</name>
</gene>
<evidence type="ECO:0000313" key="1">
    <source>
        <dbReference type="EMBL" id="ABV99644.1"/>
    </source>
</evidence>
<organism evidence="1">
    <name type="scientific">Salinispora arenicola (strain CNS-205)</name>
    <dbReference type="NCBI Taxonomy" id="391037"/>
    <lineage>
        <taxon>Bacteria</taxon>
        <taxon>Bacillati</taxon>
        <taxon>Actinomycetota</taxon>
        <taxon>Actinomycetes</taxon>
        <taxon>Micromonosporales</taxon>
        <taxon>Micromonosporaceae</taxon>
        <taxon>Salinispora</taxon>
    </lineage>
</organism>
<dbReference type="KEGG" id="saq:Sare_3851"/>
<dbReference type="HOGENOM" id="CLU_2737640_0_0_11"/>
<dbReference type="AlphaFoldDB" id="A8M0Y3"/>
<proteinExistence type="predicted"/>
<sequence>MVGAVVVAESRRVSGRYTVRTAEEAARLWVGVAGAGAPPGMVVAGRSLHMDPAPHEPPRAAVAWRIFFLFC</sequence>
<protein>
    <submittedName>
        <fullName evidence="1">Uncharacterized protein</fullName>
    </submittedName>
</protein>
<dbReference type="EMBL" id="CP000850">
    <property type="protein sequence ID" value="ABV99644.1"/>
    <property type="molecule type" value="Genomic_DNA"/>
</dbReference>
<name>A8M0Y3_SALAI</name>